<reference evidence="6" key="2">
    <citation type="submission" date="2020-09" db="EMBL/GenBank/DDBJ databases">
        <authorList>
            <person name="Wu Z."/>
        </authorList>
    </citation>
    <scope>NUCLEOTIDE SEQUENCE</scope>
    <source>
        <strain evidence="6">SC17</strain>
    </source>
</reference>
<dbReference type="GO" id="GO:0005829">
    <property type="term" value="C:cytosol"/>
    <property type="evidence" value="ECO:0007669"/>
    <property type="project" value="TreeGrafter"/>
</dbReference>
<protein>
    <recommendedName>
        <fullName evidence="2">oxoglutarate dehydrogenase (succinyl-transferring)</fullName>
        <ecNumber evidence="2">1.2.4.2</ecNumber>
    </recommendedName>
</protein>
<dbReference type="Proteomes" id="UP000602057">
    <property type="component" value="Unassembled WGS sequence"/>
</dbReference>
<dbReference type="InterPro" id="IPR001017">
    <property type="entry name" value="DH_E1"/>
</dbReference>
<dbReference type="AlphaFoldDB" id="A0A8J6QIU9"/>
<feature type="non-terminal residue" evidence="6">
    <location>
        <position position="80"/>
    </location>
</feature>
<proteinExistence type="predicted"/>
<keyword evidence="4" id="KW-0786">Thiamine pyrophosphate</keyword>
<reference evidence="6" key="1">
    <citation type="journal article" date="2013" name="Int. J. Syst. Evol. Microbiol.">
        <title>Aestuariibaculum suncheonense gen. nov., sp. nov., a marine bacterium of the family Flavobacteriaceae isolated from a tidal flat and emended descriptions of the genera Gaetbulibacter and Tamlana.</title>
        <authorList>
            <person name="Jeong S.H."/>
            <person name="Park M.S."/>
            <person name="Jin H.M."/>
            <person name="Lee K."/>
            <person name="Park W."/>
            <person name="Jeon C.O."/>
        </authorList>
    </citation>
    <scope>NUCLEOTIDE SEQUENCE</scope>
    <source>
        <strain evidence="6">SC17</strain>
    </source>
</reference>
<dbReference type="EMBL" id="JACVXC010000067">
    <property type="protein sequence ID" value="MBD0837080.1"/>
    <property type="molecule type" value="Genomic_DNA"/>
</dbReference>
<evidence type="ECO:0000313" key="7">
    <source>
        <dbReference type="Proteomes" id="UP000602057"/>
    </source>
</evidence>
<dbReference type="InterPro" id="IPR029061">
    <property type="entry name" value="THDP-binding"/>
</dbReference>
<sequence length="80" mass="8811">TLNLSRLRGYQTGGTLHIIANNLVGFTTDSGDSRSTKYASDLAKGFEIPIIHVNADDPEACIAAVHLAYEYRKKFQKDVL</sequence>
<evidence type="ECO:0000259" key="5">
    <source>
        <dbReference type="Pfam" id="PF00676"/>
    </source>
</evidence>
<comment type="cofactor">
    <cofactor evidence="1">
        <name>thiamine diphosphate</name>
        <dbReference type="ChEBI" id="CHEBI:58937"/>
    </cofactor>
</comment>
<keyword evidence="7" id="KW-1185">Reference proteome</keyword>
<dbReference type="PANTHER" id="PTHR23152">
    <property type="entry name" value="2-OXOGLUTARATE DEHYDROGENASE"/>
    <property type="match status" value="1"/>
</dbReference>
<dbReference type="Pfam" id="PF00676">
    <property type="entry name" value="E1_dh"/>
    <property type="match status" value="1"/>
</dbReference>
<organism evidence="6 7">
    <name type="scientific">Aestuariibaculum suncheonense</name>
    <dbReference type="NCBI Taxonomy" id="1028745"/>
    <lineage>
        <taxon>Bacteria</taxon>
        <taxon>Pseudomonadati</taxon>
        <taxon>Bacteroidota</taxon>
        <taxon>Flavobacteriia</taxon>
        <taxon>Flavobacteriales</taxon>
        <taxon>Flavobacteriaceae</taxon>
    </lineage>
</organism>
<dbReference type="SUPFAM" id="SSF52518">
    <property type="entry name" value="Thiamin diphosphate-binding fold (THDP-binding)"/>
    <property type="match status" value="1"/>
</dbReference>
<dbReference type="GO" id="GO:0045252">
    <property type="term" value="C:oxoglutarate dehydrogenase complex"/>
    <property type="evidence" value="ECO:0007669"/>
    <property type="project" value="TreeGrafter"/>
</dbReference>
<evidence type="ECO:0000256" key="1">
    <source>
        <dbReference type="ARBA" id="ARBA00001964"/>
    </source>
</evidence>
<evidence type="ECO:0000256" key="4">
    <source>
        <dbReference type="ARBA" id="ARBA00023052"/>
    </source>
</evidence>
<evidence type="ECO:0000256" key="3">
    <source>
        <dbReference type="ARBA" id="ARBA00023002"/>
    </source>
</evidence>
<dbReference type="InterPro" id="IPR011603">
    <property type="entry name" value="2oxoglutarate_DH_E1"/>
</dbReference>
<keyword evidence="3" id="KW-0560">Oxidoreductase</keyword>
<dbReference type="Gene3D" id="3.40.50.970">
    <property type="match status" value="1"/>
</dbReference>
<feature type="non-terminal residue" evidence="6">
    <location>
        <position position="1"/>
    </location>
</feature>
<dbReference type="EC" id="1.2.4.2" evidence="2"/>
<dbReference type="GO" id="GO:0030976">
    <property type="term" value="F:thiamine pyrophosphate binding"/>
    <property type="evidence" value="ECO:0007669"/>
    <property type="project" value="InterPro"/>
</dbReference>
<dbReference type="GO" id="GO:0006099">
    <property type="term" value="P:tricarboxylic acid cycle"/>
    <property type="evidence" value="ECO:0007669"/>
    <property type="project" value="TreeGrafter"/>
</dbReference>
<comment type="caution">
    <text evidence="6">The sequence shown here is derived from an EMBL/GenBank/DDBJ whole genome shotgun (WGS) entry which is preliminary data.</text>
</comment>
<accession>A0A8J6QIU9</accession>
<evidence type="ECO:0000256" key="2">
    <source>
        <dbReference type="ARBA" id="ARBA00012280"/>
    </source>
</evidence>
<name>A0A8J6QIU9_9FLAO</name>
<gene>
    <name evidence="6" type="ORF">ICJ84_16770</name>
</gene>
<dbReference type="PANTHER" id="PTHR23152:SF4">
    <property type="entry name" value="2-OXOADIPATE DEHYDROGENASE COMPLEX COMPONENT E1"/>
    <property type="match status" value="1"/>
</dbReference>
<feature type="domain" description="Dehydrogenase E1 component" evidence="5">
    <location>
        <begin position="1"/>
        <end position="80"/>
    </location>
</feature>
<dbReference type="GO" id="GO:0004591">
    <property type="term" value="F:oxoglutarate dehydrogenase (succinyl-transferring) activity"/>
    <property type="evidence" value="ECO:0007669"/>
    <property type="project" value="UniProtKB-EC"/>
</dbReference>
<evidence type="ECO:0000313" key="6">
    <source>
        <dbReference type="EMBL" id="MBD0837080.1"/>
    </source>
</evidence>